<sequence length="87" mass="9745">VELPIEFGESAIQFRIKPFQLTCGSALGLFGSSNLAISCVLKCYFEVVEPLHFDPRLLHQQLCLQRRNLVRGRSLLEKLVGGENITS</sequence>
<accession>A0A835PXX7</accession>
<dbReference type="AlphaFoldDB" id="A0A835PXX7"/>
<dbReference type="EMBL" id="JADCNM010000011">
    <property type="protein sequence ID" value="KAG0462546.1"/>
    <property type="molecule type" value="Genomic_DNA"/>
</dbReference>
<name>A0A835PXX7_VANPL</name>
<proteinExistence type="predicted"/>
<dbReference type="Proteomes" id="UP000639772">
    <property type="component" value="Chromosome 11"/>
</dbReference>
<evidence type="ECO:0000313" key="1">
    <source>
        <dbReference type="EMBL" id="KAG0462546.1"/>
    </source>
</evidence>
<reference evidence="1 2" key="1">
    <citation type="journal article" date="2020" name="Nat. Food">
        <title>A phased Vanilla planifolia genome enables genetic improvement of flavour and production.</title>
        <authorList>
            <person name="Hasing T."/>
            <person name="Tang H."/>
            <person name="Brym M."/>
            <person name="Khazi F."/>
            <person name="Huang T."/>
            <person name="Chambers A.H."/>
        </authorList>
    </citation>
    <scope>NUCLEOTIDE SEQUENCE [LARGE SCALE GENOMIC DNA]</scope>
    <source>
        <tissue evidence="1">Leaf</tissue>
    </source>
</reference>
<feature type="non-terminal residue" evidence="1">
    <location>
        <position position="87"/>
    </location>
</feature>
<gene>
    <name evidence="1" type="ORF">HPP92_021022</name>
</gene>
<protein>
    <submittedName>
        <fullName evidence="1">Uncharacterized protein</fullName>
    </submittedName>
</protein>
<organism evidence="1 2">
    <name type="scientific">Vanilla planifolia</name>
    <name type="common">Vanilla</name>
    <dbReference type="NCBI Taxonomy" id="51239"/>
    <lineage>
        <taxon>Eukaryota</taxon>
        <taxon>Viridiplantae</taxon>
        <taxon>Streptophyta</taxon>
        <taxon>Embryophyta</taxon>
        <taxon>Tracheophyta</taxon>
        <taxon>Spermatophyta</taxon>
        <taxon>Magnoliopsida</taxon>
        <taxon>Liliopsida</taxon>
        <taxon>Asparagales</taxon>
        <taxon>Orchidaceae</taxon>
        <taxon>Vanilloideae</taxon>
        <taxon>Vanilleae</taxon>
        <taxon>Vanilla</taxon>
    </lineage>
</organism>
<comment type="caution">
    <text evidence="1">The sequence shown here is derived from an EMBL/GenBank/DDBJ whole genome shotgun (WGS) entry which is preliminary data.</text>
</comment>
<evidence type="ECO:0000313" key="2">
    <source>
        <dbReference type="Proteomes" id="UP000639772"/>
    </source>
</evidence>